<dbReference type="PANTHER" id="PTHR43297">
    <property type="entry name" value="OLIGOPEPTIDE TRANSPORT ATP-BINDING PROTEIN APPD"/>
    <property type="match status" value="1"/>
</dbReference>
<dbReference type="Pfam" id="PF00005">
    <property type="entry name" value="ABC_tran"/>
    <property type="match status" value="1"/>
</dbReference>
<dbReference type="InterPro" id="IPR050388">
    <property type="entry name" value="ABC_Ni/Peptide_Import"/>
</dbReference>
<evidence type="ECO:0000256" key="7">
    <source>
        <dbReference type="ARBA" id="ARBA00023136"/>
    </source>
</evidence>
<dbReference type="InterPro" id="IPR017871">
    <property type="entry name" value="ABC_transporter-like_CS"/>
</dbReference>
<sequence length="296" mass="31332">MSASAPTTALSIRDLTIDIGRPLVHGISLDLEAGRIQGLAGESGSGKTLTSLAVLGLLPRQARTGGSITLAGEELVGMRRRGLNRIRGKRIAMIFQDPSASLHPQLPIGRQLTDHMRVHLGLRGAAAKARAIELLETVQVPNPDAALARYPHQFSGGQRQRIAIACALACDPEVLLADEPTTALDVTVQAGILRLLRDLAIERNLAVLLVTHDLGVMSAIADDVAVMKNGRIVERADRATLFRDPQHEYTRTLLAALPGSKLEDTAVAPDATAVDPVVDPVVPIAAPGAEEEAADE</sequence>
<dbReference type="Proteomes" id="UP000183750">
    <property type="component" value="Unassembled WGS sequence"/>
</dbReference>
<evidence type="ECO:0000256" key="6">
    <source>
        <dbReference type="ARBA" id="ARBA00022840"/>
    </source>
</evidence>
<feature type="domain" description="ABC transporter" evidence="8">
    <location>
        <begin position="7"/>
        <end position="254"/>
    </location>
</feature>
<dbReference type="Gene3D" id="3.40.50.300">
    <property type="entry name" value="P-loop containing nucleotide triphosphate hydrolases"/>
    <property type="match status" value="1"/>
</dbReference>
<dbReference type="CDD" id="cd03257">
    <property type="entry name" value="ABC_NikE_OppD_transporters"/>
    <property type="match status" value="1"/>
</dbReference>
<dbReference type="InterPro" id="IPR003439">
    <property type="entry name" value="ABC_transporter-like_ATP-bd"/>
</dbReference>
<evidence type="ECO:0000256" key="3">
    <source>
        <dbReference type="ARBA" id="ARBA00022448"/>
    </source>
</evidence>
<evidence type="ECO:0000256" key="4">
    <source>
        <dbReference type="ARBA" id="ARBA00022475"/>
    </source>
</evidence>
<dbReference type="EMBL" id="FNSQ01000005">
    <property type="protein sequence ID" value="SEB38853.1"/>
    <property type="molecule type" value="Genomic_DNA"/>
</dbReference>
<reference evidence="10" key="1">
    <citation type="submission" date="2016-10" db="EMBL/GenBank/DDBJ databases">
        <authorList>
            <person name="Varghese N."/>
            <person name="Submissions S."/>
        </authorList>
    </citation>
    <scope>NUCLEOTIDE SEQUENCE [LARGE SCALE GENOMIC DNA]</scope>
    <source>
        <strain evidence="10">DSM 16089</strain>
    </source>
</reference>
<keyword evidence="10" id="KW-1185">Reference proteome</keyword>
<dbReference type="GO" id="GO:0016887">
    <property type="term" value="F:ATP hydrolysis activity"/>
    <property type="evidence" value="ECO:0007669"/>
    <property type="project" value="InterPro"/>
</dbReference>
<dbReference type="SUPFAM" id="SSF52540">
    <property type="entry name" value="P-loop containing nucleoside triphosphate hydrolases"/>
    <property type="match status" value="1"/>
</dbReference>
<dbReference type="InterPro" id="IPR003593">
    <property type="entry name" value="AAA+_ATPase"/>
</dbReference>
<organism evidence="9 10">
    <name type="scientific">Microbacterium hydrocarbonoxydans</name>
    <dbReference type="NCBI Taxonomy" id="273678"/>
    <lineage>
        <taxon>Bacteria</taxon>
        <taxon>Bacillati</taxon>
        <taxon>Actinomycetota</taxon>
        <taxon>Actinomycetes</taxon>
        <taxon>Micrococcales</taxon>
        <taxon>Microbacteriaceae</taxon>
        <taxon>Microbacterium</taxon>
    </lineage>
</organism>
<keyword evidence="3" id="KW-0813">Transport</keyword>
<keyword evidence="4" id="KW-1003">Cell membrane</keyword>
<protein>
    <submittedName>
        <fullName evidence="9">Peptide/nickel transport system ATP-binding protein</fullName>
    </submittedName>
</protein>
<gene>
    <name evidence="9" type="ORF">SAMN04489807_0397</name>
</gene>
<dbReference type="PANTHER" id="PTHR43297:SF2">
    <property type="entry name" value="DIPEPTIDE TRANSPORT ATP-BINDING PROTEIN DPPD"/>
    <property type="match status" value="1"/>
</dbReference>
<dbReference type="PROSITE" id="PS50893">
    <property type="entry name" value="ABC_TRANSPORTER_2"/>
    <property type="match status" value="1"/>
</dbReference>
<name>A0A1H4IXV7_9MICO</name>
<dbReference type="GO" id="GO:0005886">
    <property type="term" value="C:plasma membrane"/>
    <property type="evidence" value="ECO:0007669"/>
    <property type="project" value="UniProtKB-SubCell"/>
</dbReference>
<evidence type="ECO:0000256" key="2">
    <source>
        <dbReference type="ARBA" id="ARBA00005417"/>
    </source>
</evidence>
<keyword evidence="6 9" id="KW-0067">ATP-binding</keyword>
<dbReference type="OrthoDB" id="8481147at2"/>
<evidence type="ECO:0000313" key="9">
    <source>
        <dbReference type="EMBL" id="SEB38853.1"/>
    </source>
</evidence>
<dbReference type="InterPro" id="IPR027417">
    <property type="entry name" value="P-loop_NTPase"/>
</dbReference>
<accession>A0A1H4IXV7</accession>
<evidence type="ECO:0000313" key="10">
    <source>
        <dbReference type="Proteomes" id="UP000183750"/>
    </source>
</evidence>
<dbReference type="GO" id="GO:0005524">
    <property type="term" value="F:ATP binding"/>
    <property type="evidence" value="ECO:0007669"/>
    <property type="project" value="UniProtKB-KW"/>
</dbReference>
<comment type="subcellular location">
    <subcellularLocation>
        <location evidence="1">Cell membrane</location>
        <topology evidence="1">Peripheral membrane protein</topology>
    </subcellularLocation>
</comment>
<evidence type="ECO:0000256" key="1">
    <source>
        <dbReference type="ARBA" id="ARBA00004202"/>
    </source>
</evidence>
<evidence type="ECO:0000259" key="8">
    <source>
        <dbReference type="PROSITE" id="PS50893"/>
    </source>
</evidence>
<dbReference type="PROSITE" id="PS00211">
    <property type="entry name" value="ABC_TRANSPORTER_1"/>
    <property type="match status" value="1"/>
</dbReference>
<dbReference type="SMART" id="SM00382">
    <property type="entry name" value="AAA"/>
    <property type="match status" value="1"/>
</dbReference>
<evidence type="ECO:0000256" key="5">
    <source>
        <dbReference type="ARBA" id="ARBA00022741"/>
    </source>
</evidence>
<dbReference type="AlphaFoldDB" id="A0A1H4IXV7"/>
<keyword evidence="7" id="KW-0472">Membrane</keyword>
<proteinExistence type="inferred from homology"/>
<comment type="similarity">
    <text evidence="2">Belongs to the ABC transporter superfamily.</text>
</comment>
<dbReference type="RefSeq" id="WP_082724483.1">
    <property type="nucleotide sequence ID" value="NZ_FNSQ01000005.1"/>
</dbReference>
<keyword evidence="5" id="KW-0547">Nucleotide-binding</keyword>